<dbReference type="Proteomes" id="UP001239462">
    <property type="component" value="Unassembled WGS sequence"/>
</dbReference>
<keyword evidence="2" id="KW-1185">Reference proteome</keyword>
<dbReference type="RefSeq" id="WP_289165478.1">
    <property type="nucleotide sequence ID" value="NZ_JASZZN010000017.1"/>
</dbReference>
<sequence>MSQRVASLAAFALGNESTFTRIDPSGRLAKGSPVFLADVTDDETNHVTFRQIGHVIESANEPGGNVRLVWYGRFAESNFDFDAFQLLRYESTGRLSEVVQTMLPADKRDRIEARLKQAMRQHGESLSRSLTPIVEESFRRSLPIIESSFQASVARHRDQIDRLGERWNRNIVQQRLIPMARKEILPIVQKHGRPPAEKIGREIWDRASLFRFGWRALYDKSPLPRKDLLRQEWQRFVDDDAVPILEAHMDEIVVAIQRTVNDVASDPAVRREVAQAANDFAADPETRKLVQVILKETFVDNEELKQLWQEIWTSDEATAALEIASERLEPILREIGDDLFGNEEQGIDPNFARVLRSQILRKDRQWVVAWHTGANNGMIDKADKHLPYPVVYAAETPLDQAGGVDRAGIRRP</sequence>
<accession>A0ABT7PN41</accession>
<dbReference type="EMBL" id="JASZZN010000017">
    <property type="protein sequence ID" value="MDM4017900.1"/>
    <property type="molecule type" value="Genomic_DNA"/>
</dbReference>
<evidence type="ECO:0000313" key="2">
    <source>
        <dbReference type="Proteomes" id="UP001239462"/>
    </source>
</evidence>
<organism evidence="1 2">
    <name type="scientific">Roseiconus lacunae</name>
    <dbReference type="NCBI Taxonomy" id="2605694"/>
    <lineage>
        <taxon>Bacteria</taxon>
        <taxon>Pseudomonadati</taxon>
        <taxon>Planctomycetota</taxon>
        <taxon>Planctomycetia</taxon>
        <taxon>Pirellulales</taxon>
        <taxon>Pirellulaceae</taxon>
        <taxon>Roseiconus</taxon>
    </lineage>
</organism>
<evidence type="ECO:0000313" key="1">
    <source>
        <dbReference type="EMBL" id="MDM4017900.1"/>
    </source>
</evidence>
<proteinExistence type="predicted"/>
<comment type="caution">
    <text evidence="1">The sequence shown here is derived from an EMBL/GenBank/DDBJ whole genome shotgun (WGS) entry which is preliminary data.</text>
</comment>
<reference evidence="1 2" key="1">
    <citation type="submission" date="2023-06" db="EMBL/GenBank/DDBJ databases">
        <title>Roseiconus lacunae JC819 isolated from Gulf of Mannar region, Tamil Nadu.</title>
        <authorList>
            <person name="Pk S."/>
            <person name="Ch S."/>
            <person name="Ch V.R."/>
        </authorList>
    </citation>
    <scope>NUCLEOTIDE SEQUENCE [LARGE SCALE GENOMIC DNA]</scope>
    <source>
        <strain evidence="1 2">JC819</strain>
    </source>
</reference>
<gene>
    <name evidence="1" type="ORF">QTN89_20805</name>
</gene>
<protein>
    <submittedName>
        <fullName evidence="1">Uncharacterized protein</fullName>
    </submittedName>
</protein>
<name>A0ABT7PN41_9BACT</name>